<feature type="transmembrane region" description="Helical" evidence="1">
    <location>
        <begin position="18"/>
        <end position="44"/>
    </location>
</feature>
<evidence type="ECO:0000313" key="2">
    <source>
        <dbReference type="EMBL" id="QSG08108.1"/>
    </source>
</evidence>
<dbReference type="KEGG" id="hds:HSR122_0702"/>
<evidence type="ECO:0000256" key="1">
    <source>
        <dbReference type="SAM" id="Phobius"/>
    </source>
</evidence>
<protein>
    <submittedName>
        <fullName evidence="2">Putative membrane protein</fullName>
    </submittedName>
</protein>
<proteinExistence type="predicted"/>
<keyword evidence="3" id="KW-1185">Reference proteome</keyword>
<gene>
    <name evidence="2" type="ORF">HSR122_0702</name>
</gene>
<keyword evidence="1" id="KW-0812">Transmembrane</keyword>
<keyword evidence="1" id="KW-1133">Transmembrane helix</keyword>
<name>A0A897N770_9EURY</name>
<dbReference type="InterPro" id="IPR040493">
    <property type="entry name" value="DUF5518"/>
</dbReference>
<evidence type="ECO:0000313" key="3">
    <source>
        <dbReference type="Proteomes" id="UP000662973"/>
    </source>
</evidence>
<dbReference type="Pfam" id="PF17647">
    <property type="entry name" value="DUF5518"/>
    <property type="match status" value="1"/>
</dbReference>
<reference evidence="2 3" key="1">
    <citation type="submission" date="2020-11" db="EMBL/GenBank/DDBJ databases">
        <title>Carbohydrate-dependent, anaerobic sulfur respiration: A novel catabolism in halophilic archaea.</title>
        <authorList>
            <person name="Sorokin D.Y."/>
            <person name="Messina E."/>
            <person name="Smedile F."/>
            <person name="La Cono V."/>
            <person name="Hallsworth J.E."/>
            <person name="Yakimov M.M."/>
        </authorList>
    </citation>
    <scope>NUCLEOTIDE SEQUENCE [LARGE SCALE GENOMIC DNA]</scope>
    <source>
        <strain evidence="2 3">HSR12-2</strain>
    </source>
</reference>
<dbReference type="EMBL" id="CP064788">
    <property type="protein sequence ID" value="QSG08108.1"/>
    <property type="molecule type" value="Genomic_DNA"/>
</dbReference>
<feature type="transmembrane region" description="Helical" evidence="1">
    <location>
        <begin position="56"/>
        <end position="85"/>
    </location>
</feature>
<sequence>MVGQVACMGNGDTLLNAVVGAVVTVLASFIPFSPVLGGAVAGYLQKEDSSTALKVGAVSGAIAAIPFLFVVAFLGSVLPFLPAFFDGPGAFAGIFVVFAIFAILASVVYTVGLSAIGGYLGWYLESETDL</sequence>
<dbReference type="AlphaFoldDB" id="A0A897N770"/>
<feature type="transmembrane region" description="Helical" evidence="1">
    <location>
        <begin position="91"/>
        <end position="124"/>
    </location>
</feature>
<accession>A0A897N770</accession>
<organism evidence="2 3">
    <name type="scientific">Halapricum desulfuricans</name>
    <dbReference type="NCBI Taxonomy" id="2841257"/>
    <lineage>
        <taxon>Archaea</taxon>
        <taxon>Methanobacteriati</taxon>
        <taxon>Methanobacteriota</taxon>
        <taxon>Stenosarchaea group</taxon>
        <taxon>Halobacteria</taxon>
        <taxon>Halobacteriales</taxon>
        <taxon>Haloarculaceae</taxon>
        <taxon>Halapricum</taxon>
    </lineage>
</organism>
<keyword evidence="1" id="KW-0472">Membrane</keyword>
<dbReference type="Proteomes" id="UP000662973">
    <property type="component" value="Chromosome"/>
</dbReference>